<evidence type="ECO:0000313" key="3">
    <source>
        <dbReference type="Proteomes" id="UP000194236"/>
    </source>
</evidence>
<sequence length="280" mass="31982">MSFINLAVPSLTNLNSQVLPSISHISSVLKCKKPLGTTKQKNITINSNESISFANDKQSTTRASDVIATILDEKQFDFVIKKFFQQSFNAKSNRFKIDFIANLLSSPSPSSSSYSNDFQNSFQPYRIVYNSKNDTLRINNYRFKISQTVNSFNDQQQRRYFNTKTHSQRYTGIGSSLNRRYLDNRNSFNLKLGSLFKKDAPLETEKLKTLVNDENLTEEERQRIKIAFAEGYSAADPKNSQSRKLRVFNVFRDLLGIILILAILVSFMGETFGIDLFLVA</sequence>
<accession>A0A1Y3BW32</accession>
<organism evidence="2 3">
    <name type="scientific">Euroglyphus maynei</name>
    <name type="common">Mayne's house dust mite</name>
    <dbReference type="NCBI Taxonomy" id="6958"/>
    <lineage>
        <taxon>Eukaryota</taxon>
        <taxon>Metazoa</taxon>
        <taxon>Ecdysozoa</taxon>
        <taxon>Arthropoda</taxon>
        <taxon>Chelicerata</taxon>
        <taxon>Arachnida</taxon>
        <taxon>Acari</taxon>
        <taxon>Acariformes</taxon>
        <taxon>Sarcoptiformes</taxon>
        <taxon>Astigmata</taxon>
        <taxon>Psoroptidia</taxon>
        <taxon>Analgoidea</taxon>
        <taxon>Pyroglyphidae</taxon>
        <taxon>Pyroglyphinae</taxon>
        <taxon>Euroglyphus</taxon>
    </lineage>
</organism>
<evidence type="ECO:0000313" key="2">
    <source>
        <dbReference type="EMBL" id="OTF84013.1"/>
    </source>
</evidence>
<comment type="caution">
    <text evidence="2">The sequence shown here is derived from an EMBL/GenBank/DDBJ whole genome shotgun (WGS) entry which is preliminary data.</text>
</comment>
<name>A0A1Y3BW32_EURMA</name>
<dbReference type="Proteomes" id="UP000194236">
    <property type="component" value="Unassembled WGS sequence"/>
</dbReference>
<feature type="non-terminal residue" evidence="2">
    <location>
        <position position="280"/>
    </location>
</feature>
<keyword evidence="1" id="KW-0472">Membrane</keyword>
<proteinExistence type="predicted"/>
<dbReference type="OrthoDB" id="1413014at2759"/>
<protein>
    <submittedName>
        <fullName evidence="2">Uncharacterized protein</fullName>
    </submittedName>
</protein>
<dbReference type="EMBL" id="MUJZ01001165">
    <property type="protein sequence ID" value="OTF84013.1"/>
    <property type="molecule type" value="Genomic_DNA"/>
</dbReference>
<reference evidence="2 3" key="1">
    <citation type="submission" date="2017-03" db="EMBL/GenBank/DDBJ databases">
        <title>Genome Survey of Euroglyphus maynei.</title>
        <authorList>
            <person name="Arlian L.G."/>
            <person name="Morgan M.S."/>
            <person name="Rider S.D."/>
        </authorList>
    </citation>
    <scope>NUCLEOTIDE SEQUENCE [LARGE SCALE GENOMIC DNA]</scope>
    <source>
        <strain evidence="2">Arlian Lab</strain>
        <tissue evidence="2">Whole body</tissue>
    </source>
</reference>
<dbReference type="AlphaFoldDB" id="A0A1Y3BW32"/>
<keyword evidence="1" id="KW-1133">Transmembrane helix</keyword>
<keyword evidence="3" id="KW-1185">Reference proteome</keyword>
<feature type="transmembrane region" description="Helical" evidence="1">
    <location>
        <begin position="250"/>
        <end position="269"/>
    </location>
</feature>
<evidence type="ECO:0000256" key="1">
    <source>
        <dbReference type="SAM" id="Phobius"/>
    </source>
</evidence>
<gene>
    <name evidence="2" type="ORF">BLA29_004798</name>
</gene>
<keyword evidence="1" id="KW-0812">Transmembrane</keyword>